<evidence type="ECO:0000313" key="3">
    <source>
        <dbReference type="EMBL" id="KIY95200.1"/>
    </source>
</evidence>
<evidence type="ECO:0000313" key="4">
    <source>
        <dbReference type="Proteomes" id="UP000054498"/>
    </source>
</evidence>
<keyword evidence="4" id="KW-1185">Reference proteome</keyword>
<dbReference type="AlphaFoldDB" id="A0A0D2MJT7"/>
<feature type="region of interest" description="Disordered" evidence="1">
    <location>
        <begin position="273"/>
        <end position="292"/>
    </location>
</feature>
<dbReference type="GeneID" id="25730156"/>
<dbReference type="PANTHER" id="PTHR23257:SF958">
    <property type="entry name" value="SERINE_THREONINE-PROTEIN KINASE WNK4"/>
    <property type="match status" value="1"/>
</dbReference>
<feature type="compositionally biased region" description="Gly residues" evidence="1">
    <location>
        <begin position="29"/>
        <end position="43"/>
    </location>
</feature>
<dbReference type="PROSITE" id="PS50011">
    <property type="entry name" value="PROTEIN_KINASE_DOM"/>
    <property type="match status" value="1"/>
</dbReference>
<dbReference type="KEGG" id="mng:MNEG_12761"/>
<dbReference type="GO" id="GO:0005737">
    <property type="term" value="C:cytoplasm"/>
    <property type="evidence" value="ECO:0007669"/>
    <property type="project" value="TreeGrafter"/>
</dbReference>
<protein>
    <recommendedName>
        <fullName evidence="2">Protein kinase domain-containing protein</fullName>
    </recommendedName>
</protein>
<dbReference type="EMBL" id="KK103638">
    <property type="protein sequence ID" value="KIY95200.1"/>
    <property type="molecule type" value="Genomic_DNA"/>
</dbReference>
<dbReference type="InterPro" id="IPR008271">
    <property type="entry name" value="Ser/Thr_kinase_AS"/>
</dbReference>
<proteinExistence type="predicted"/>
<dbReference type="GO" id="GO:0007165">
    <property type="term" value="P:signal transduction"/>
    <property type="evidence" value="ECO:0007669"/>
    <property type="project" value="TreeGrafter"/>
</dbReference>
<sequence length="292" mass="30213">MNLTTRSKWRRTKHERTPTSDASAASGAAGSGSGSAGDAGGGANDASGTLSGAGLSGAGAISVILEELPPSPGAARAAAVASSSQHTSSGHPEGELWLVVEYCDGRTLSDAARDGLLGRRGAPDALRLLTVLRGVAAGMAYLHSQNVVHRDLKANNVLVTDFGLSRMMGEGQTHRSTRTVGTITHMPPELLRFGQLSAAGDVYAFGIIMWEAFTGESAFKGMHYGEVVEHVLLRGSRPPVLPVMPQAYAKLMTRCWSAAPGDRPTFDTVLQPSDIQPATGDGGGAARGAQPL</sequence>
<evidence type="ECO:0000256" key="1">
    <source>
        <dbReference type="SAM" id="MobiDB-lite"/>
    </source>
</evidence>
<gene>
    <name evidence="3" type="ORF">MNEG_12761</name>
</gene>
<dbReference type="PRINTS" id="PR00109">
    <property type="entry name" value="TYRKINASE"/>
</dbReference>
<dbReference type="InterPro" id="IPR050167">
    <property type="entry name" value="Ser_Thr_protein_kinase"/>
</dbReference>
<dbReference type="RefSeq" id="XP_013894220.1">
    <property type="nucleotide sequence ID" value="XM_014038766.1"/>
</dbReference>
<dbReference type="Pfam" id="PF07714">
    <property type="entry name" value="PK_Tyr_Ser-Thr"/>
    <property type="match status" value="1"/>
</dbReference>
<dbReference type="STRING" id="145388.A0A0D2MJT7"/>
<evidence type="ECO:0000259" key="2">
    <source>
        <dbReference type="PROSITE" id="PS50011"/>
    </source>
</evidence>
<dbReference type="GO" id="GO:0005524">
    <property type="term" value="F:ATP binding"/>
    <property type="evidence" value="ECO:0007669"/>
    <property type="project" value="InterPro"/>
</dbReference>
<dbReference type="InterPro" id="IPR011009">
    <property type="entry name" value="Kinase-like_dom_sf"/>
</dbReference>
<name>A0A0D2MJT7_9CHLO</name>
<organism evidence="3 4">
    <name type="scientific">Monoraphidium neglectum</name>
    <dbReference type="NCBI Taxonomy" id="145388"/>
    <lineage>
        <taxon>Eukaryota</taxon>
        <taxon>Viridiplantae</taxon>
        <taxon>Chlorophyta</taxon>
        <taxon>core chlorophytes</taxon>
        <taxon>Chlorophyceae</taxon>
        <taxon>CS clade</taxon>
        <taxon>Sphaeropleales</taxon>
        <taxon>Selenastraceae</taxon>
        <taxon>Monoraphidium</taxon>
    </lineage>
</organism>
<accession>A0A0D2MJT7</accession>
<dbReference type="Proteomes" id="UP000054498">
    <property type="component" value="Unassembled WGS sequence"/>
</dbReference>
<dbReference type="GO" id="GO:0004672">
    <property type="term" value="F:protein kinase activity"/>
    <property type="evidence" value="ECO:0007669"/>
    <property type="project" value="InterPro"/>
</dbReference>
<dbReference type="InterPro" id="IPR000719">
    <property type="entry name" value="Prot_kinase_dom"/>
</dbReference>
<dbReference type="OrthoDB" id="4062651at2759"/>
<dbReference type="PROSITE" id="PS00108">
    <property type="entry name" value="PROTEIN_KINASE_ST"/>
    <property type="match status" value="1"/>
</dbReference>
<dbReference type="InterPro" id="IPR001245">
    <property type="entry name" value="Ser-Thr/Tyr_kinase_cat_dom"/>
</dbReference>
<dbReference type="SMART" id="SM00220">
    <property type="entry name" value="S_TKc"/>
    <property type="match status" value="1"/>
</dbReference>
<dbReference type="SUPFAM" id="SSF56112">
    <property type="entry name" value="Protein kinase-like (PK-like)"/>
    <property type="match status" value="1"/>
</dbReference>
<dbReference type="Gene3D" id="1.10.510.10">
    <property type="entry name" value="Transferase(Phosphotransferase) domain 1"/>
    <property type="match status" value="1"/>
</dbReference>
<feature type="domain" description="Protein kinase" evidence="2">
    <location>
        <begin position="1"/>
        <end position="279"/>
    </location>
</feature>
<feature type="region of interest" description="Disordered" evidence="1">
    <location>
        <begin position="1"/>
        <end position="44"/>
    </location>
</feature>
<dbReference type="PANTHER" id="PTHR23257">
    <property type="entry name" value="SERINE-THREONINE PROTEIN KINASE"/>
    <property type="match status" value="1"/>
</dbReference>
<reference evidence="3 4" key="1">
    <citation type="journal article" date="2013" name="BMC Genomics">
        <title>Reconstruction of the lipid metabolism for the microalga Monoraphidium neglectum from its genome sequence reveals characteristics suitable for biofuel production.</title>
        <authorList>
            <person name="Bogen C."/>
            <person name="Al-Dilaimi A."/>
            <person name="Albersmeier A."/>
            <person name="Wichmann J."/>
            <person name="Grundmann M."/>
            <person name="Rupp O."/>
            <person name="Lauersen K.J."/>
            <person name="Blifernez-Klassen O."/>
            <person name="Kalinowski J."/>
            <person name="Goesmann A."/>
            <person name="Mussgnug J.H."/>
            <person name="Kruse O."/>
        </authorList>
    </citation>
    <scope>NUCLEOTIDE SEQUENCE [LARGE SCALE GENOMIC DNA]</scope>
    <source>
        <strain evidence="3 4">SAG 48.87</strain>
    </source>
</reference>